<feature type="region of interest" description="Disordered" evidence="1">
    <location>
        <begin position="25"/>
        <end position="61"/>
    </location>
</feature>
<proteinExistence type="predicted"/>
<evidence type="ECO:0008006" key="5">
    <source>
        <dbReference type="Google" id="ProtNLM"/>
    </source>
</evidence>
<name>A0ABY3WU40_9ACTN</name>
<feature type="compositionally biased region" description="Basic and acidic residues" evidence="1">
    <location>
        <begin position="86"/>
        <end position="95"/>
    </location>
</feature>
<gene>
    <name evidence="3" type="ORF">J4032_36135</name>
</gene>
<dbReference type="EMBL" id="CP071872">
    <property type="protein sequence ID" value="UNM16169.1"/>
    <property type="molecule type" value="Genomic_DNA"/>
</dbReference>
<protein>
    <recommendedName>
        <fullName evidence="5">Secreted protein</fullName>
    </recommendedName>
</protein>
<feature type="signal peptide" evidence="2">
    <location>
        <begin position="1"/>
        <end position="24"/>
    </location>
</feature>
<organism evidence="3 4">
    <name type="scientific">Streptomyces formicae</name>
    <dbReference type="NCBI Taxonomy" id="1616117"/>
    <lineage>
        <taxon>Bacteria</taxon>
        <taxon>Bacillati</taxon>
        <taxon>Actinomycetota</taxon>
        <taxon>Actinomycetes</taxon>
        <taxon>Kitasatosporales</taxon>
        <taxon>Streptomycetaceae</taxon>
        <taxon>Streptomyces</taxon>
    </lineage>
</organism>
<accession>A0ABY3WU40</accession>
<evidence type="ECO:0000313" key="3">
    <source>
        <dbReference type="EMBL" id="UNM16169.1"/>
    </source>
</evidence>
<evidence type="ECO:0000313" key="4">
    <source>
        <dbReference type="Proteomes" id="UP000828924"/>
    </source>
</evidence>
<feature type="region of interest" description="Disordered" evidence="1">
    <location>
        <begin position="182"/>
        <end position="208"/>
    </location>
</feature>
<evidence type="ECO:0000256" key="1">
    <source>
        <dbReference type="SAM" id="MobiDB-lite"/>
    </source>
</evidence>
<sequence length="208" mass="20676">MNIRTTGLALAVVCAALLPIAASAGPVSEGGSANGSESGSESGSKNGSAKAPQYVSGNVLGNDKTAGRRGILAETDAAPAAAAVPARDRTSERCGPELTSPDGVEAQTCVLAEGPDTWARTYYRNATGGELSSVLSLMGPGGRTVQTHCVVEAGDEPAACETPREKARGEVGEYAAVAEFAGSGDLEDPGEGPLLLRSGSNSPAATGS</sequence>
<feature type="chain" id="PRO_5045267418" description="Secreted protein" evidence="2">
    <location>
        <begin position="25"/>
        <end position="208"/>
    </location>
</feature>
<feature type="compositionally biased region" description="Polar residues" evidence="1">
    <location>
        <begin position="198"/>
        <end position="208"/>
    </location>
</feature>
<keyword evidence="2" id="KW-0732">Signal</keyword>
<feature type="compositionally biased region" description="Low complexity" evidence="1">
    <location>
        <begin position="29"/>
        <end position="51"/>
    </location>
</feature>
<reference evidence="3 4" key="1">
    <citation type="submission" date="2021-03" db="EMBL/GenBank/DDBJ databases">
        <title>Complete genome of Streptomyces formicae strain 1H-GS9 (DSM 100524).</title>
        <authorList>
            <person name="Atanasov K.E."/>
            <person name="Altabella T."/>
            <person name="Ferrer A."/>
        </authorList>
    </citation>
    <scope>NUCLEOTIDE SEQUENCE [LARGE SCALE GENOMIC DNA]</scope>
    <source>
        <strain evidence="3 4">1H-GS9</strain>
    </source>
</reference>
<dbReference type="RefSeq" id="WP_242338589.1">
    <property type="nucleotide sequence ID" value="NZ_CP071872.1"/>
</dbReference>
<feature type="region of interest" description="Disordered" evidence="1">
    <location>
        <begin position="77"/>
        <end position="101"/>
    </location>
</feature>
<keyword evidence="4" id="KW-1185">Reference proteome</keyword>
<dbReference type="Proteomes" id="UP000828924">
    <property type="component" value="Chromosome"/>
</dbReference>
<evidence type="ECO:0000256" key="2">
    <source>
        <dbReference type="SAM" id="SignalP"/>
    </source>
</evidence>